<comment type="cofactor">
    <cofactor evidence="2">
        <name>[4Fe-4S] cluster</name>
        <dbReference type="ChEBI" id="CHEBI:49883"/>
    </cofactor>
</comment>
<dbReference type="InterPro" id="IPR017896">
    <property type="entry name" value="4Fe4S_Fe-S-bd"/>
</dbReference>
<evidence type="ECO:0000256" key="2">
    <source>
        <dbReference type="ARBA" id="ARBA00001966"/>
    </source>
</evidence>
<evidence type="ECO:0000256" key="1">
    <source>
        <dbReference type="ARBA" id="ARBA00001927"/>
    </source>
</evidence>
<dbReference type="InterPro" id="IPR029263">
    <property type="entry name" value="Nitr_red_bet_C"/>
</dbReference>
<keyword evidence="4" id="KW-0813">Transport</keyword>
<dbReference type="NCBIfam" id="TIGR01660">
    <property type="entry name" value="narH"/>
    <property type="match status" value="1"/>
</dbReference>
<sequence>MDIRSQVAMVFHLDKCIGCHTCSIACKNVWTDRKGADYMWWNNVETKPGTGYPTKWEDQGEYKGGWIVKDGKLELRLTGKGKFLQKIFYQPDLPTMDEYYEPWTYRYEDLFNGPELDDQPTAIPISKVTGEYIDVESGPNWDDDLGGSALYARNDPNLAAMTEEQRLQLLSIETLVMFYLPRICNHCANPACVAACPSGAIYKRGEDGIVLVNQNVCRGWRYCVSACPYKKVFYNWSTGKSEKCLLCYPRVETGQAPACFHSCVGRIRYMGVLLYDADKIQEAGVRPDAELVDAHRDMLADPFDPAVIESARKNGVTEQILKAAQKSPVYKFVKEWGLALTPHPEFRTFPSLFYVPALGPVTYSVENGIALNPTSTDEIFAPLDQARLPMSYLASLFGAGQEAPVRYAMKKMMAIRTWKRAVTVGDVEMQVALDGLREADCTTEQAEAIYRLTSLCNYEDRFVIPPSHREQAVEVLTNPLEKKGAAGFGFREQPQRGF</sequence>
<feature type="domain" description="4Fe-4S ferredoxin-type" evidence="12">
    <location>
        <begin position="7"/>
        <end position="36"/>
    </location>
</feature>
<keyword evidence="6" id="KW-0479">Metal-binding</keyword>
<dbReference type="Proteomes" id="UP000709959">
    <property type="component" value="Unassembled WGS sequence"/>
</dbReference>
<dbReference type="GO" id="GO:0009325">
    <property type="term" value="C:nitrate reductase complex"/>
    <property type="evidence" value="ECO:0007669"/>
    <property type="project" value="InterPro"/>
</dbReference>
<dbReference type="GO" id="GO:0016020">
    <property type="term" value="C:membrane"/>
    <property type="evidence" value="ECO:0007669"/>
    <property type="project" value="TreeGrafter"/>
</dbReference>
<evidence type="ECO:0000256" key="6">
    <source>
        <dbReference type="ARBA" id="ARBA00022723"/>
    </source>
</evidence>
<gene>
    <name evidence="13" type="primary">narH</name>
    <name evidence="13" type="ORF">IPN91_13420</name>
</gene>
<dbReference type="AlphaFoldDB" id="A0A936F4I7"/>
<keyword evidence="10" id="KW-0411">Iron-sulfur</keyword>
<evidence type="ECO:0000256" key="9">
    <source>
        <dbReference type="ARBA" id="ARBA00023004"/>
    </source>
</evidence>
<protein>
    <submittedName>
        <fullName evidence="13">Nitrate reductase subunit beta</fullName>
        <ecNumber evidence="13">1.7.99.4</ecNumber>
    </submittedName>
</protein>
<dbReference type="GO" id="GO:0051538">
    <property type="term" value="F:3 iron, 4 sulfur cluster binding"/>
    <property type="evidence" value="ECO:0007669"/>
    <property type="project" value="UniProtKB-KW"/>
</dbReference>
<dbReference type="FunFam" id="3.30.70.20:FF:000010">
    <property type="entry name" value="Respiratory nitrate reductase beta subunit"/>
    <property type="match status" value="1"/>
</dbReference>
<dbReference type="EC" id="1.7.99.4" evidence="13"/>
<evidence type="ECO:0000256" key="3">
    <source>
        <dbReference type="ARBA" id="ARBA00004196"/>
    </source>
</evidence>
<dbReference type="Pfam" id="PF14711">
    <property type="entry name" value="Nitr_red_bet_C"/>
    <property type="match status" value="1"/>
</dbReference>
<proteinExistence type="predicted"/>
<dbReference type="GO" id="GO:0051539">
    <property type="term" value="F:4 iron, 4 sulfur cluster binding"/>
    <property type="evidence" value="ECO:0007669"/>
    <property type="project" value="UniProtKB-KW"/>
</dbReference>
<dbReference type="Pfam" id="PF13247">
    <property type="entry name" value="Fer4_11"/>
    <property type="match status" value="1"/>
</dbReference>
<evidence type="ECO:0000259" key="12">
    <source>
        <dbReference type="PROSITE" id="PS51379"/>
    </source>
</evidence>
<feature type="domain" description="4Fe-4S ferredoxin-type" evidence="12">
    <location>
        <begin position="208"/>
        <end position="237"/>
    </location>
</feature>
<feature type="domain" description="4Fe-4S ferredoxin-type" evidence="12">
    <location>
        <begin position="175"/>
        <end position="206"/>
    </location>
</feature>
<evidence type="ECO:0000256" key="8">
    <source>
        <dbReference type="ARBA" id="ARBA00022982"/>
    </source>
</evidence>
<dbReference type="EMBL" id="JADKCH010000023">
    <property type="protein sequence ID" value="MBK8573595.1"/>
    <property type="molecule type" value="Genomic_DNA"/>
</dbReference>
<dbReference type="GO" id="GO:0009055">
    <property type="term" value="F:electron transfer activity"/>
    <property type="evidence" value="ECO:0007669"/>
    <property type="project" value="TreeGrafter"/>
</dbReference>
<keyword evidence="11" id="KW-0003">3Fe-4S</keyword>
<dbReference type="PANTHER" id="PTHR43518">
    <property type="entry name" value="NITRATE REDUCTASE BETA SUBUNIT"/>
    <property type="match status" value="1"/>
</dbReference>
<dbReference type="GO" id="GO:0042126">
    <property type="term" value="P:nitrate metabolic process"/>
    <property type="evidence" value="ECO:0007669"/>
    <property type="project" value="InterPro"/>
</dbReference>
<dbReference type="Gene3D" id="3.30.70.20">
    <property type="match status" value="3"/>
</dbReference>
<dbReference type="GO" id="GO:0008940">
    <property type="term" value="F:nitrate reductase activity"/>
    <property type="evidence" value="ECO:0007669"/>
    <property type="project" value="InterPro"/>
</dbReference>
<keyword evidence="8" id="KW-0249">Electron transport</keyword>
<accession>A0A936F4I7</accession>
<evidence type="ECO:0000256" key="7">
    <source>
        <dbReference type="ARBA" id="ARBA00022737"/>
    </source>
</evidence>
<keyword evidence="9" id="KW-0408">Iron</keyword>
<comment type="caution">
    <text evidence="13">The sequence shown here is derived from an EMBL/GenBank/DDBJ whole genome shotgun (WGS) entry which is preliminary data.</text>
</comment>
<evidence type="ECO:0000256" key="5">
    <source>
        <dbReference type="ARBA" id="ARBA00022485"/>
    </source>
</evidence>
<organism evidence="13 14">
    <name type="scientific">Candidatus Geothrix odensensis</name>
    <dbReference type="NCBI Taxonomy" id="2954440"/>
    <lineage>
        <taxon>Bacteria</taxon>
        <taxon>Pseudomonadati</taxon>
        <taxon>Acidobacteriota</taxon>
        <taxon>Holophagae</taxon>
        <taxon>Holophagales</taxon>
        <taxon>Holophagaceae</taxon>
        <taxon>Geothrix</taxon>
    </lineage>
</organism>
<comment type="cofactor">
    <cofactor evidence="1">
        <name>[3Fe-4S] cluster</name>
        <dbReference type="ChEBI" id="CHEBI:21137"/>
    </cofactor>
</comment>
<dbReference type="InterPro" id="IPR006547">
    <property type="entry name" value="NO3_Rdtase_bsu"/>
</dbReference>
<evidence type="ECO:0000256" key="4">
    <source>
        <dbReference type="ARBA" id="ARBA00022448"/>
    </source>
</evidence>
<evidence type="ECO:0000256" key="11">
    <source>
        <dbReference type="ARBA" id="ARBA00023291"/>
    </source>
</evidence>
<dbReference type="GO" id="GO:0030313">
    <property type="term" value="C:cell envelope"/>
    <property type="evidence" value="ECO:0007669"/>
    <property type="project" value="UniProtKB-SubCell"/>
</dbReference>
<keyword evidence="5" id="KW-0004">4Fe-4S</keyword>
<dbReference type="PANTHER" id="PTHR43518:SF1">
    <property type="entry name" value="RESPIRATORY NITRATE REDUCTASE 1 BETA CHAIN"/>
    <property type="match status" value="1"/>
</dbReference>
<reference evidence="13 14" key="1">
    <citation type="submission" date="2020-10" db="EMBL/GenBank/DDBJ databases">
        <title>Connecting structure to function with the recovery of over 1000 high-quality activated sludge metagenome-assembled genomes encoding full-length rRNA genes using long-read sequencing.</title>
        <authorList>
            <person name="Singleton C.M."/>
            <person name="Petriglieri F."/>
            <person name="Kristensen J.M."/>
            <person name="Kirkegaard R.H."/>
            <person name="Michaelsen T.Y."/>
            <person name="Andersen M.H."/>
            <person name="Karst S.M."/>
            <person name="Dueholm M.S."/>
            <person name="Nielsen P.H."/>
            <person name="Albertsen M."/>
        </authorList>
    </citation>
    <scope>NUCLEOTIDE SEQUENCE [LARGE SCALE GENOMIC DNA]</scope>
    <source>
        <strain evidence="13">OdNE_18-Q3-R46-58_MAXAC.008</strain>
    </source>
</reference>
<evidence type="ECO:0000313" key="14">
    <source>
        <dbReference type="Proteomes" id="UP000709959"/>
    </source>
</evidence>
<keyword evidence="13" id="KW-0560">Oxidoreductase</keyword>
<dbReference type="SUPFAM" id="SSF54862">
    <property type="entry name" value="4Fe-4S ferredoxins"/>
    <property type="match status" value="1"/>
</dbReference>
<dbReference type="GO" id="GO:0009061">
    <property type="term" value="P:anaerobic respiration"/>
    <property type="evidence" value="ECO:0007669"/>
    <property type="project" value="TreeGrafter"/>
</dbReference>
<evidence type="ECO:0000256" key="10">
    <source>
        <dbReference type="ARBA" id="ARBA00023014"/>
    </source>
</evidence>
<comment type="subcellular location">
    <subcellularLocation>
        <location evidence="3">Cell envelope</location>
    </subcellularLocation>
</comment>
<name>A0A936F4I7_9BACT</name>
<keyword evidence="7" id="KW-0677">Repeat</keyword>
<dbReference type="PROSITE" id="PS51379">
    <property type="entry name" value="4FE4S_FER_2"/>
    <property type="match status" value="3"/>
</dbReference>
<dbReference type="GO" id="GO:0046872">
    <property type="term" value="F:metal ion binding"/>
    <property type="evidence" value="ECO:0007669"/>
    <property type="project" value="UniProtKB-KW"/>
</dbReference>
<evidence type="ECO:0000313" key="13">
    <source>
        <dbReference type="EMBL" id="MBK8573595.1"/>
    </source>
</evidence>